<protein>
    <recommendedName>
        <fullName evidence="4">BTB domain-containing protein</fullName>
    </recommendedName>
</protein>
<dbReference type="AlphaFoldDB" id="A0A9P0A426"/>
<evidence type="ECO:0000256" key="1">
    <source>
        <dbReference type="ARBA" id="ARBA00004123"/>
    </source>
</evidence>
<dbReference type="GO" id="GO:0006357">
    <property type="term" value="P:regulation of transcription by RNA polymerase II"/>
    <property type="evidence" value="ECO:0007669"/>
    <property type="project" value="TreeGrafter"/>
</dbReference>
<feature type="compositionally biased region" description="Basic and acidic residues" evidence="3">
    <location>
        <begin position="231"/>
        <end position="242"/>
    </location>
</feature>
<keyword evidence="6" id="KW-1185">Reference proteome</keyword>
<organism evidence="5 6">
    <name type="scientific">Bemisia tabaci</name>
    <name type="common">Sweetpotato whitefly</name>
    <name type="synonym">Aleurodes tabaci</name>
    <dbReference type="NCBI Taxonomy" id="7038"/>
    <lineage>
        <taxon>Eukaryota</taxon>
        <taxon>Metazoa</taxon>
        <taxon>Ecdysozoa</taxon>
        <taxon>Arthropoda</taxon>
        <taxon>Hexapoda</taxon>
        <taxon>Insecta</taxon>
        <taxon>Pterygota</taxon>
        <taxon>Neoptera</taxon>
        <taxon>Paraneoptera</taxon>
        <taxon>Hemiptera</taxon>
        <taxon>Sternorrhyncha</taxon>
        <taxon>Aleyrodoidea</taxon>
        <taxon>Aleyrodidae</taxon>
        <taxon>Aleyrodinae</taxon>
        <taxon>Bemisia</taxon>
    </lineage>
</organism>
<name>A0A9P0A426_BEMTA</name>
<dbReference type="CDD" id="cd18315">
    <property type="entry name" value="BTB_POZ_BAB-like"/>
    <property type="match status" value="1"/>
</dbReference>
<evidence type="ECO:0000313" key="6">
    <source>
        <dbReference type="Proteomes" id="UP001152759"/>
    </source>
</evidence>
<dbReference type="PANTHER" id="PTHR23110">
    <property type="entry name" value="BTB DOMAIN TRANSCRIPTION FACTOR"/>
    <property type="match status" value="1"/>
</dbReference>
<feature type="region of interest" description="Disordered" evidence="3">
    <location>
        <begin position="178"/>
        <end position="252"/>
    </location>
</feature>
<dbReference type="InterPro" id="IPR000210">
    <property type="entry name" value="BTB/POZ_dom"/>
</dbReference>
<dbReference type="GO" id="GO:0005634">
    <property type="term" value="C:nucleus"/>
    <property type="evidence" value="ECO:0007669"/>
    <property type="project" value="UniProtKB-SubCell"/>
</dbReference>
<evidence type="ECO:0000256" key="2">
    <source>
        <dbReference type="ARBA" id="ARBA00023242"/>
    </source>
</evidence>
<dbReference type="Pfam" id="PF05225">
    <property type="entry name" value="HTH_psq"/>
    <property type="match status" value="1"/>
</dbReference>
<dbReference type="SUPFAM" id="SSF54695">
    <property type="entry name" value="POZ domain"/>
    <property type="match status" value="1"/>
</dbReference>
<dbReference type="InterPro" id="IPR011333">
    <property type="entry name" value="SKP1/BTB/POZ_sf"/>
</dbReference>
<gene>
    <name evidence="5" type="ORF">BEMITA_LOCUS2278</name>
</gene>
<evidence type="ECO:0000259" key="4">
    <source>
        <dbReference type="SMART" id="SM00225"/>
    </source>
</evidence>
<dbReference type="Proteomes" id="UP001152759">
    <property type="component" value="Chromosome 10"/>
</dbReference>
<keyword evidence="2" id="KW-0539">Nucleus</keyword>
<evidence type="ECO:0000256" key="3">
    <source>
        <dbReference type="SAM" id="MobiDB-lite"/>
    </source>
</evidence>
<sequence length="446" mass="49596">MSGQQFCLRWNNHQPNFVAAFSSLLNNESLVDVTLAAEGKHIQAHRIVLSACSSYFQTLLSMNACQHPIVILKDVRYKDLKTLVEYMYYGEVNVCEDQLPAILKTAETLQIKGLTEMPEEKISLNKTITLSTETPTTSPCAIRRKRFRKCSTNSGSSSMEQIPGGSEESIERVIITSPSPSSLKAESADCPSPLHSPRELSIESETKDLSSKGSFDEDRCSLSQQQSIESNDSRKSNREESRPPSCSSQASSQGCIMLERSNLRPQVVISSPDNCVIPDCSIIPVSSTSRRKWSSNQDNVNFQEALEAVRTKKLGFCKAAKIFGVNNRSLWLEYKKRGYPTRPAPKQCKAKRNQLANEVTTTSVSSMCTTVATVSREAVTSSREPTTSEAYQPQLIPHPPHSYLSPHFDHPPAYYASSGENSTQIANMIPAHISNLYNMENYYSQQ</sequence>
<feature type="compositionally biased region" description="Low complexity" evidence="3">
    <location>
        <begin position="243"/>
        <end position="252"/>
    </location>
</feature>
<feature type="domain" description="BTB" evidence="4">
    <location>
        <begin position="31"/>
        <end position="126"/>
    </location>
</feature>
<accession>A0A9P0A426</accession>
<dbReference type="PANTHER" id="PTHR23110:SF81">
    <property type="entry name" value="BTB-PROTEIN-VII, ISOFORM F-RELATED"/>
    <property type="match status" value="1"/>
</dbReference>
<comment type="subcellular location">
    <subcellularLocation>
        <location evidence="1">Nucleus</location>
    </subcellularLocation>
</comment>
<dbReference type="EMBL" id="OU963871">
    <property type="protein sequence ID" value="CAH0382778.1"/>
    <property type="molecule type" value="Genomic_DNA"/>
</dbReference>
<dbReference type="InterPro" id="IPR007889">
    <property type="entry name" value="HTH_Psq"/>
</dbReference>
<proteinExistence type="predicted"/>
<reference evidence="5" key="1">
    <citation type="submission" date="2021-12" db="EMBL/GenBank/DDBJ databases">
        <authorList>
            <person name="King R."/>
        </authorList>
    </citation>
    <scope>NUCLEOTIDE SEQUENCE</scope>
</reference>
<dbReference type="InterPro" id="IPR051095">
    <property type="entry name" value="Dros_DevTransReg"/>
</dbReference>
<dbReference type="Gene3D" id="1.10.10.60">
    <property type="entry name" value="Homeodomain-like"/>
    <property type="match status" value="1"/>
</dbReference>
<dbReference type="SMART" id="SM00225">
    <property type="entry name" value="BTB"/>
    <property type="match status" value="1"/>
</dbReference>
<feature type="compositionally biased region" description="Basic and acidic residues" evidence="3">
    <location>
        <begin position="196"/>
        <end position="220"/>
    </location>
</feature>
<feature type="compositionally biased region" description="Polar residues" evidence="3">
    <location>
        <begin position="221"/>
        <end position="230"/>
    </location>
</feature>
<dbReference type="Gene3D" id="3.30.710.10">
    <property type="entry name" value="Potassium Channel Kv1.1, Chain A"/>
    <property type="match status" value="1"/>
</dbReference>
<evidence type="ECO:0000313" key="5">
    <source>
        <dbReference type="EMBL" id="CAH0382778.1"/>
    </source>
</evidence>
<dbReference type="GO" id="GO:0003677">
    <property type="term" value="F:DNA binding"/>
    <property type="evidence" value="ECO:0007669"/>
    <property type="project" value="InterPro"/>
</dbReference>
<dbReference type="Pfam" id="PF00651">
    <property type="entry name" value="BTB"/>
    <property type="match status" value="1"/>
</dbReference>